<reference evidence="2" key="1">
    <citation type="journal article" date="2019" name="Sci. Rep.">
        <title>Draft genome of Tanacetum cinerariifolium, the natural source of mosquito coil.</title>
        <authorList>
            <person name="Yamashiro T."/>
            <person name="Shiraishi A."/>
            <person name="Satake H."/>
            <person name="Nakayama K."/>
        </authorList>
    </citation>
    <scope>NUCLEOTIDE SEQUENCE</scope>
</reference>
<feature type="non-terminal residue" evidence="2">
    <location>
        <position position="1"/>
    </location>
</feature>
<evidence type="ECO:0000313" key="2">
    <source>
        <dbReference type="EMBL" id="GFD19732.1"/>
    </source>
</evidence>
<organism evidence="2">
    <name type="scientific">Tanacetum cinerariifolium</name>
    <name type="common">Dalmatian daisy</name>
    <name type="synonym">Chrysanthemum cinerariifolium</name>
    <dbReference type="NCBI Taxonomy" id="118510"/>
    <lineage>
        <taxon>Eukaryota</taxon>
        <taxon>Viridiplantae</taxon>
        <taxon>Streptophyta</taxon>
        <taxon>Embryophyta</taxon>
        <taxon>Tracheophyta</taxon>
        <taxon>Spermatophyta</taxon>
        <taxon>Magnoliopsida</taxon>
        <taxon>eudicotyledons</taxon>
        <taxon>Gunneridae</taxon>
        <taxon>Pentapetalae</taxon>
        <taxon>asterids</taxon>
        <taxon>campanulids</taxon>
        <taxon>Asterales</taxon>
        <taxon>Asteraceae</taxon>
        <taxon>Asteroideae</taxon>
        <taxon>Anthemideae</taxon>
        <taxon>Anthemidinae</taxon>
        <taxon>Tanacetum</taxon>
    </lineage>
</organism>
<feature type="region of interest" description="Disordered" evidence="1">
    <location>
        <begin position="86"/>
        <end position="157"/>
    </location>
</feature>
<evidence type="ECO:0000256" key="1">
    <source>
        <dbReference type="SAM" id="MobiDB-lite"/>
    </source>
</evidence>
<feature type="non-terminal residue" evidence="2">
    <location>
        <position position="157"/>
    </location>
</feature>
<gene>
    <name evidence="2" type="ORF">Tci_891701</name>
</gene>
<sequence>AQYAQQRQHVERVDQVRQRLGGVVDLHRPAQVIFQVVGDLHHVRCFDDPLAATGRNEEAEDRRVHAHQQRVVAGAHAAGAVPAVGAGHHVGVHPAGHAVNAESEGRPFTSTRLSPPPSTRPSAPEPSGAESNVWAAPGNTPSTAADAARRVQSAPRS</sequence>
<name>A0A699U9X7_TANCI</name>
<dbReference type="EMBL" id="BKCJ011316889">
    <property type="protein sequence ID" value="GFD19732.1"/>
    <property type="molecule type" value="Genomic_DNA"/>
</dbReference>
<proteinExistence type="predicted"/>
<feature type="compositionally biased region" description="Low complexity" evidence="1">
    <location>
        <begin position="86"/>
        <end position="99"/>
    </location>
</feature>
<dbReference type="AlphaFoldDB" id="A0A699U9X7"/>
<comment type="caution">
    <text evidence="2">The sequence shown here is derived from an EMBL/GenBank/DDBJ whole genome shotgun (WGS) entry which is preliminary data.</text>
</comment>
<accession>A0A699U9X7</accession>
<protein>
    <submittedName>
        <fullName evidence="2">Uncharacterized protein</fullName>
    </submittedName>
</protein>